<evidence type="ECO:0000313" key="4">
    <source>
        <dbReference type="Proteomes" id="UP000294535"/>
    </source>
</evidence>
<proteinExistence type="predicted"/>
<feature type="domain" description="DUF4412" evidence="2">
    <location>
        <begin position="71"/>
        <end position="226"/>
    </location>
</feature>
<evidence type="ECO:0000259" key="2">
    <source>
        <dbReference type="Pfam" id="PF14371"/>
    </source>
</evidence>
<keyword evidence="1" id="KW-0732">Signal</keyword>
<dbReference type="InterPro" id="IPR025524">
    <property type="entry name" value="DUF4412"/>
</dbReference>
<dbReference type="OrthoDB" id="1524221at2"/>
<dbReference type="RefSeq" id="WP_133552275.1">
    <property type="nucleotide sequence ID" value="NZ_SNYF01000005.1"/>
</dbReference>
<organism evidence="3 4">
    <name type="scientific">Algoriphagus boseongensis</name>
    <dbReference type="NCBI Taxonomy" id="1442587"/>
    <lineage>
        <taxon>Bacteria</taxon>
        <taxon>Pseudomonadati</taxon>
        <taxon>Bacteroidota</taxon>
        <taxon>Cytophagia</taxon>
        <taxon>Cytophagales</taxon>
        <taxon>Cyclobacteriaceae</taxon>
        <taxon>Algoriphagus</taxon>
    </lineage>
</organism>
<dbReference type="EMBL" id="SNYF01000005">
    <property type="protein sequence ID" value="TDQ18663.1"/>
    <property type="molecule type" value="Genomic_DNA"/>
</dbReference>
<keyword evidence="4" id="KW-1185">Reference proteome</keyword>
<sequence length="281" mass="31126">MKKSILGLLVLAAVSFSTTAQAQLLKKIQNAAQNAATNAASSKAEKESSDKMGDLIGGMMQPAPTESAYQFTGYMVMEVTATDKKGKSDPPSRINYLLGDNVEFMGMSFSDPKTPQNTTTTIMDTKNQAMVMLLDNEGQKSSMAMKMDYDKIQDMVDEEASDQMKTEDYQITKTGNTKDILGYPCEEFLVKTEDGEGRYWVTKEPIKGFSMFSPQSNPMVSNKTVERYNSFFSNAPKGTFLEMIFTSTDGSVTDMKVVEIELNSPLKFTMSEYPNMMSGMN</sequence>
<feature type="signal peptide" evidence="1">
    <location>
        <begin position="1"/>
        <end position="22"/>
    </location>
</feature>
<dbReference type="Pfam" id="PF14371">
    <property type="entry name" value="DUF4412"/>
    <property type="match status" value="1"/>
</dbReference>
<evidence type="ECO:0000256" key="1">
    <source>
        <dbReference type="SAM" id="SignalP"/>
    </source>
</evidence>
<dbReference type="AlphaFoldDB" id="A0A4R6T912"/>
<accession>A0A4R6T912</accession>
<dbReference type="Proteomes" id="UP000294535">
    <property type="component" value="Unassembled WGS sequence"/>
</dbReference>
<name>A0A4R6T912_9BACT</name>
<evidence type="ECO:0000313" key="3">
    <source>
        <dbReference type="EMBL" id="TDQ18663.1"/>
    </source>
</evidence>
<comment type="caution">
    <text evidence="3">The sequence shown here is derived from an EMBL/GenBank/DDBJ whole genome shotgun (WGS) entry which is preliminary data.</text>
</comment>
<gene>
    <name evidence="3" type="ORF">DFQ04_0468</name>
</gene>
<feature type="chain" id="PRO_5020224010" evidence="1">
    <location>
        <begin position="23"/>
        <end position="281"/>
    </location>
</feature>
<reference evidence="3 4" key="1">
    <citation type="submission" date="2019-03" db="EMBL/GenBank/DDBJ databases">
        <title>Genomic Encyclopedia of Type Strains, Phase III (KMG-III): the genomes of soil and plant-associated and newly described type strains.</title>
        <authorList>
            <person name="Whitman W."/>
        </authorList>
    </citation>
    <scope>NUCLEOTIDE SEQUENCE [LARGE SCALE GENOMIC DNA]</scope>
    <source>
        <strain evidence="3 4">CECT 8446</strain>
    </source>
</reference>
<protein>
    <submittedName>
        <fullName evidence="3">Uncharacterized protein DUF4412</fullName>
    </submittedName>
</protein>